<organism evidence="2 3">
    <name type="scientific">Escallonia rubra</name>
    <dbReference type="NCBI Taxonomy" id="112253"/>
    <lineage>
        <taxon>Eukaryota</taxon>
        <taxon>Viridiplantae</taxon>
        <taxon>Streptophyta</taxon>
        <taxon>Embryophyta</taxon>
        <taxon>Tracheophyta</taxon>
        <taxon>Spermatophyta</taxon>
        <taxon>Magnoliopsida</taxon>
        <taxon>eudicotyledons</taxon>
        <taxon>Gunneridae</taxon>
        <taxon>Pentapetalae</taxon>
        <taxon>asterids</taxon>
        <taxon>campanulids</taxon>
        <taxon>Escalloniales</taxon>
        <taxon>Escalloniaceae</taxon>
        <taxon>Escallonia</taxon>
    </lineage>
</organism>
<reference evidence="2" key="1">
    <citation type="submission" date="2022-12" db="EMBL/GenBank/DDBJ databases">
        <title>Draft genome assemblies for two species of Escallonia (Escalloniales).</title>
        <authorList>
            <person name="Chanderbali A."/>
            <person name="Dervinis C."/>
            <person name="Anghel I."/>
            <person name="Soltis D."/>
            <person name="Soltis P."/>
            <person name="Zapata F."/>
        </authorList>
    </citation>
    <scope>NUCLEOTIDE SEQUENCE</scope>
    <source>
        <strain evidence="2">UCBG92.1500</strain>
        <tissue evidence="2">Leaf</tissue>
    </source>
</reference>
<dbReference type="EMBL" id="JAVXUO010001690">
    <property type="protein sequence ID" value="KAK2979986.1"/>
    <property type="molecule type" value="Genomic_DNA"/>
</dbReference>
<dbReference type="Proteomes" id="UP001187471">
    <property type="component" value="Unassembled WGS sequence"/>
</dbReference>
<evidence type="ECO:0000313" key="2">
    <source>
        <dbReference type="EMBL" id="KAK2979986.1"/>
    </source>
</evidence>
<evidence type="ECO:0000256" key="1">
    <source>
        <dbReference type="SAM" id="MobiDB-lite"/>
    </source>
</evidence>
<name>A0AA88RDB4_9ASTE</name>
<keyword evidence="3" id="KW-1185">Reference proteome</keyword>
<proteinExistence type="predicted"/>
<feature type="region of interest" description="Disordered" evidence="1">
    <location>
        <begin position="1"/>
        <end position="27"/>
    </location>
</feature>
<protein>
    <submittedName>
        <fullName evidence="2">Uncharacterized protein</fullName>
    </submittedName>
</protein>
<dbReference type="AlphaFoldDB" id="A0AA88RDB4"/>
<evidence type="ECO:0000313" key="3">
    <source>
        <dbReference type="Proteomes" id="UP001187471"/>
    </source>
</evidence>
<gene>
    <name evidence="2" type="ORF">RJ640_020012</name>
</gene>
<accession>A0AA88RDB4</accession>
<comment type="caution">
    <text evidence="2">The sequence shown here is derived from an EMBL/GenBank/DDBJ whole genome shotgun (WGS) entry which is preliminary data.</text>
</comment>
<sequence length="236" mass="26050">MQLFTAAGKSDGPKPKPKPRPRDRGACGGSWVNLVLPPYKTWRKNIEQRGETGGTAELACAIRNCRGNSVLLGRKTPIVVANILHGSRSLENASGYGIMALPGTLHPTDIFKNTTMSKTSVTGLQKGLRLIKKDKNYLRPGAVVVVIYVLPLDEEEELSQSNFFAKIVEEIGSIFTGTQIVLYDSRIFKQMNIFFRVNESIHEVGIRRDMPLLDISTTLLESNEVPQEGLRGVKNA</sequence>